<feature type="transmembrane region" description="Helical" evidence="8">
    <location>
        <begin position="138"/>
        <end position="160"/>
    </location>
</feature>
<keyword evidence="7 8" id="KW-0472">Membrane</keyword>
<keyword evidence="10" id="KW-1185">Reference proteome</keyword>
<evidence type="ECO:0000256" key="8">
    <source>
        <dbReference type="SAM" id="Phobius"/>
    </source>
</evidence>
<proteinExistence type="predicted"/>
<organism evidence="9 10">
    <name type="scientific">Brevibacillus halotolerans</name>
    <dbReference type="NCBI Taxonomy" id="1507437"/>
    <lineage>
        <taxon>Bacteria</taxon>
        <taxon>Bacillati</taxon>
        <taxon>Bacillota</taxon>
        <taxon>Bacilli</taxon>
        <taxon>Bacillales</taxon>
        <taxon>Paenibacillaceae</taxon>
        <taxon>Brevibacillus</taxon>
    </lineage>
</organism>
<dbReference type="SMART" id="SM00793">
    <property type="entry name" value="AgrB"/>
    <property type="match status" value="1"/>
</dbReference>
<sequence>MIEKLSYFLAVKIYNANPDKKESVNVLSYSLSITINYLLVLFFSLLIGVLTSSFLDTIVALICFVVLRIFSKGYHATSLTACFVLTTAIITVIPHIPLFDYINVINILNVVLVFFFAPNSSFEGEVIPKRREFLLKGVSLILVLFNFFISSHIVALSFFAQSILLIPKRR</sequence>
<keyword evidence="1" id="KW-1003">Cell membrane</keyword>
<name>A0ABT4I3P5_9BACL</name>
<evidence type="ECO:0000256" key="3">
    <source>
        <dbReference type="ARBA" id="ARBA00022670"/>
    </source>
</evidence>
<dbReference type="EMBL" id="JAPTNG010000027">
    <property type="protein sequence ID" value="MCZ0833632.1"/>
    <property type="molecule type" value="Genomic_DNA"/>
</dbReference>
<feature type="transmembrane region" description="Helical" evidence="8">
    <location>
        <begin position="74"/>
        <end position="93"/>
    </location>
</feature>
<protein>
    <submittedName>
        <fullName evidence="9">Accessory gene regulator B family protein</fullName>
    </submittedName>
</protein>
<feature type="transmembrane region" description="Helical" evidence="8">
    <location>
        <begin position="37"/>
        <end position="67"/>
    </location>
</feature>
<dbReference type="InterPro" id="IPR006741">
    <property type="entry name" value="AgrB"/>
</dbReference>
<dbReference type="Pfam" id="PF04647">
    <property type="entry name" value="AgrB"/>
    <property type="match status" value="1"/>
</dbReference>
<comment type="caution">
    <text evidence="9">The sequence shown here is derived from an EMBL/GenBank/DDBJ whole genome shotgun (WGS) entry which is preliminary data.</text>
</comment>
<dbReference type="RefSeq" id="WP_258418447.1">
    <property type="nucleotide sequence ID" value="NZ_JAPTNG010000027.1"/>
</dbReference>
<evidence type="ECO:0000256" key="6">
    <source>
        <dbReference type="ARBA" id="ARBA00022989"/>
    </source>
</evidence>
<evidence type="ECO:0000256" key="4">
    <source>
        <dbReference type="ARBA" id="ARBA00022692"/>
    </source>
</evidence>
<keyword evidence="2" id="KW-0673">Quorum sensing</keyword>
<evidence type="ECO:0000256" key="2">
    <source>
        <dbReference type="ARBA" id="ARBA00022654"/>
    </source>
</evidence>
<accession>A0ABT4I3P5</accession>
<gene>
    <name evidence="9" type="ORF">O0535_23260</name>
</gene>
<evidence type="ECO:0000256" key="1">
    <source>
        <dbReference type="ARBA" id="ARBA00022475"/>
    </source>
</evidence>
<evidence type="ECO:0000256" key="5">
    <source>
        <dbReference type="ARBA" id="ARBA00022801"/>
    </source>
</evidence>
<feature type="transmembrane region" description="Helical" evidence="8">
    <location>
        <begin position="99"/>
        <end position="117"/>
    </location>
</feature>
<keyword evidence="4 8" id="KW-0812">Transmembrane</keyword>
<keyword evidence="6 8" id="KW-1133">Transmembrane helix</keyword>
<evidence type="ECO:0000313" key="10">
    <source>
        <dbReference type="Proteomes" id="UP001067708"/>
    </source>
</evidence>
<evidence type="ECO:0000256" key="7">
    <source>
        <dbReference type="ARBA" id="ARBA00023136"/>
    </source>
</evidence>
<reference evidence="9" key="1">
    <citation type="submission" date="2022-09" db="EMBL/GenBank/DDBJ databases">
        <title>Genome analysis and characterization of larvicidal activity of Brevibacillus strains.</title>
        <authorList>
            <person name="Patrusheva E.V."/>
            <person name="Izotova A.O."/>
            <person name="Toshchakov S.V."/>
            <person name="Sineoky S.P."/>
        </authorList>
    </citation>
    <scope>NUCLEOTIDE SEQUENCE</scope>
    <source>
        <strain evidence="9">VKPM_B-13244</strain>
    </source>
</reference>
<keyword evidence="5" id="KW-0378">Hydrolase</keyword>
<dbReference type="Proteomes" id="UP001067708">
    <property type="component" value="Unassembled WGS sequence"/>
</dbReference>
<evidence type="ECO:0000313" key="9">
    <source>
        <dbReference type="EMBL" id="MCZ0833632.1"/>
    </source>
</evidence>
<keyword evidence="3" id="KW-0645">Protease</keyword>